<gene>
    <name evidence="4" type="ORF">MNBD_BACTEROID05-558</name>
</gene>
<organism evidence="4">
    <name type="scientific">hydrothermal vent metagenome</name>
    <dbReference type="NCBI Taxonomy" id="652676"/>
    <lineage>
        <taxon>unclassified sequences</taxon>
        <taxon>metagenomes</taxon>
        <taxon>ecological metagenomes</taxon>
    </lineage>
</organism>
<keyword evidence="2" id="KW-1133">Transmembrane helix</keyword>
<dbReference type="CDD" id="cd02808">
    <property type="entry name" value="GltS_FMN"/>
    <property type="match status" value="1"/>
</dbReference>
<evidence type="ECO:0000256" key="1">
    <source>
        <dbReference type="ARBA" id="ARBA00009716"/>
    </source>
</evidence>
<evidence type="ECO:0000313" key="4">
    <source>
        <dbReference type="EMBL" id="VAW12243.1"/>
    </source>
</evidence>
<feature type="non-terminal residue" evidence="4">
    <location>
        <position position="432"/>
    </location>
</feature>
<dbReference type="SUPFAM" id="SSF51395">
    <property type="entry name" value="FMN-linked oxidoreductases"/>
    <property type="match status" value="1"/>
</dbReference>
<dbReference type="Gene3D" id="3.20.20.70">
    <property type="entry name" value="Aldolase class I"/>
    <property type="match status" value="1"/>
</dbReference>
<evidence type="ECO:0000256" key="2">
    <source>
        <dbReference type="SAM" id="Phobius"/>
    </source>
</evidence>
<dbReference type="PANTHER" id="PTHR43819">
    <property type="entry name" value="ARCHAEAL-TYPE GLUTAMATE SYNTHASE [NADPH]"/>
    <property type="match status" value="1"/>
</dbReference>
<dbReference type="InterPro" id="IPR002932">
    <property type="entry name" value="Glu_synthdom"/>
</dbReference>
<dbReference type="GO" id="GO:0006537">
    <property type="term" value="P:glutamate biosynthetic process"/>
    <property type="evidence" value="ECO:0007669"/>
    <property type="project" value="InterPro"/>
</dbReference>
<dbReference type="EC" id="1.4.7.1" evidence="4"/>
<name>A0A3B0T840_9ZZZZ</name>
<dbReference type="PANTHER" id="PTHR43819:SF1">
    <property type="entry name" value="ARCHAEAL-TYPE GLUTAMATE SYNTHASE [NADPH]"/>
    <property type="match status" value="1"/>
</dbReference>
<dbReference type="InterPro" id="IPR013785">
    <property type="entry name" value="Aldolase_TIM"/>
</dbReference>
<evidence type="ECO:0000259" key="3">
    <source>
        <dbReference type="Pfam" id="PF01645"/>
    </source>
</evidence>
<dbReference type="Pfam" id="PF01645">
    <property type="entry name" value="Glu_synthase"/>
    <property type="match status" value="1"/>
</dbReference>
<protein>
    <submittedName>
        <fullName evidence="4">Ferredoxin-dependent glutamate synthase</fullName>
        <ecNumber evidence="4">1.4.7.1</ecNumber>
    </submittedName>
</protein>
<accession>A0A3B0T840</accession>
<feature type="transmembrane region" description="Helical" evidence="2">
    <location>
        <begin position="12"/>
        <end position="29"/>
    </location>
</feature>
<feature type="transmembrane region" description="Helical" evidence="2">
    <location>
        <begin position="35"/>
        <end position="55"/>
    </location>
</feature>
<comment type="similarity">
    <text evidence="1">Belongs to the glutamate synthase family.</text>
</comment>
<keyword evidence="4" id="KW-0560">Oxidoreductase</keyword>
<reference evidence="4" key="1">
    <citation type="submission" date="2018-06" db="EMBL/GenBank/DDBJ databases">
        <authorList>
            <person name="Zhirakovskaya E."/>
        </authorList>
    </citation>
    <scope>NUCLEOTIDE SEQUENCE</scope>
</reference>
<dbReference type="GO" id="GO:0016041">
    <property type="term" value="F:glutamate synthase (ferredoxin) activity"/>
    <property type="evidence" value="ECO:0007669"/>
    <property type="project" value="UniProtKB-EC"/>
</dbReference>
<dbReference type="PIRSF" id="PIRSF006429">
    <property type="entry name" value="GOGAT_lg_2"/>
    <property type="match status" value="1"/>
</dbReference>
<sequence length="432" mass="48485">MSTLSINFHKLAKFVNFIIPISAIAFFLAGIFVSFYFHFLSIAFIFLTVINYFYLNVQTQHSILRNFGMVGQLRYMLESLGPELRQYLFSSDTEEKPFNREERSEVYRKSKGVDSALSFGSQNLFDSSEIKFRHSLFPVEKNKIEPYKITFGEERGIKNTYTINKHIMISAMSFGALGEKAIYSLARGAKMAKIPMNTGEGGYPKHHLTEGCDLIFQLGTAKFGARHLDGTLDQEKLKHISQNPEVKMIEIKLSQGAKPGKGGLLLKEKITDEISELRGVSKDHDIVSPMYHRECQDLESMVQFINNIQEISQLPVGIKICIGLEDEFRAMIQEMKKQDVFPDYIAIDGAEGGTGAAPKAYMDHFGLPLFSALKIVQKILIEEQSRGRVKIIASGKLINIGKQMMALSLGADVIYSARGFMLALGCIQALQC</sequence>
<keyword evidence="2" id="KW-0812">Transmembrane</keyword>
<feature type="domain" description="Glutamate synthase" evidence="3">
    <location>
        <begin position="152"/>
        <end position="432"/>
    </location>
</feature>
<dbReference type="InterPro" id="IPR024188">
    <property type="entry name" value="GltB"/>
</dbReference>
<keyword evidence="2" id="KW-0472">Membrane</keyword>
<proteinExistence type="inferred from homology"/>
<dbReference type="AlphaFoldDB" id="A0A3B0T840"/>
<dbReference type="EMBL" id="UOEN01000090">
    <property type="protein sequence ID" value="VAW12243.1"/>
    <property type="molecule type" value="Genomic_DNA"/>
</dbReference>